<gene>
    <name evidence="1" type="ORF">DS834_01030</name>
</gene>
<dbReference type="NCBIfam" id="TIGR01669">
    <property type="entry name" value="phage_XkdX"/>
    <property type="match status" value="1"/>
</dbReference>
<name>A0ABX9LY22_9LACO</name>
<keyword evidence="2" id="KW-1185">Reference proteome</keyword>
<comment type="caution">
    <text evidence="1">The sequence shown here is derived from an EMBL/GenBank/DDBJ whole genome shotgun (WGS) entry which is preliminary data.</text>
</comment>
<protein>
    <submittedName>
        <fullName evidence="1">XkdX family protein</fullName>
    </submittedName>
</protein>
<sequence length="43" mass="4876">MSQEFYNDGFYTKTDIASFVGLTLLTGNDYKEITGEDYVAQTE</sequence>
<evidence type="ECO:0000313" key="2">
    <source>
        <dbReference type="Proteomes" id="UP000283380"/>
    </source>
</evidence>
<proteinExistence type="predicted"/>
<reference evidence="1 2" key="1">
    <citation type="submission" date="2018-07" db="EMBL/GenBank/DDBJ databases">
        <title>Genome sequences of six Lactobacillus spp. isolated from bumble bee guts.</title>
        <authorList>
            <person name="Motta E.V.S."/>
            <person name="Moran N.A."/>
        </authorList>
    </citation>
    <scope>NUCLEOTIDE SEQUENCE [LARGE SCALE GENOMIC DNA]</scope>
    <source>
        <strain evidence="1 2">BI-4G</strain>
    </source>
</reference>
<evidence type="ECO:0000313" key="1">
    <source>
        <dbReference type="EMBL" id="RHW53673.1"/>
    </source>
</evidence>
<dbReference type="EMBL" id="QOCU01000001">
    <property type="protein sequence ID" value="RHW53673.1"/>
    <property type="molecule type" value="Genomic_DNA"/>
</dbReference>
<dbReference type="Pfam" id="PF09693">
    <property type="entry name" value="Phage_XkdX"/>
    <property type="match status" value="1"/>
</dbReference>
<dbReference type="Proteomes" id="UP000283380">
    <property type="component" value="Unassembled WGS sequence"/>
</dbReference>
<accession>A0ABX9LY22</accession>
<dbReference type="InterPro" id="IPR010022">
    <property type="entry name" value="XkdX"/>
</dbReference>
<organism evidence="1 2">
    <name type="scientific">Lactobacillus bombicola</name>
    <dbReference type="NCBI Taxonomy" id="1505723"/>
    <lineage>
        <taxon>Bacteria</taxon>
        <taxon>Bacillati</taxon>
        <taxon>Bacillota</taxon>
        <taxon>Bacilli</taxon>
        <taxon>Lactobacillales</taxon>
        <taxon>Lactobacillaceae</taxon>
        <taxon>Lactobacillus</taxon>
    </lineage>
</organism>